<evidence type="ECO:0000313" key="10">
    <source>
        <dbReference type="EMBL" id="WOH04429.1"/>
    </source>
</evidence>
<reference evidence="10" key="1">
    <citation type="journal article" date="2016" name="Nat. Genet.">
        <title>A high-quality carrot genome assembly provides new insights into carotenoid accumulation and asterid genome evolution.</title>
        <authorList>
            <person name="Iorizzo M."/>
            <person name="Ellison S."/>
            <person name="Senalik D."/>
            <person name="Zeng P."/>
            <person name="Satapoomin P."/>
            <person name="Huang J."/>
            <person name="Bowman M."/>
            <person name="Iovene M."/>
            <person name="Sanseverino W."/>
            <person name="Cavagnaro P."/>
            <person name="Yildiz M."/>
            <person name="Macko-Podgorni A."/>
            <person name="Moranska E."/>
            <person name="Grzebelus E."/>
            <person name="Grzebelus D."/>
            <person name="Ashrafi H."/>
            <person name="Zheng Z."/>
            <person name="Cheng S."/>
            <person name="Spooner D."/>
            <person name="Van Deynze A."/>
            <person name="Simon P."/>
        </authorList>
    </citation>
    <scope>NUCLEOTIDE SEQUENCE</scope>
    <source>
        <tissue evidence="10">Leaf</tissue>
    </source>
</reference>
<proteinExistence type="inferred from homology"/>
<evidence type="ECO:0000256" key="2">
    <source>
        <dbReference type="ARBA" id="ARBA00022679"/>
    </source>
</evidence>
<reference evidence="10" key="2">
    <citation type="submission" date="2022-03" db="EMBL/GenBank/DDBJ databases">
        <title>Draft title - Genomic analysis of global carrot germplasm unveils the trajectory of domestication and the origin of high carotenoid orange carrot.</title>
        <authorList>
            <person name="Iorizzo M."/>
            <person name="Ellison S."/>
            <person name="Senalik D."/>
            <person name="Macko-Podgorni A."/>
            <person name="Grzebelus D."/>
            <person name="Bostan H."/>
            <person name="Rolling W."/>
            <person name="Curaba J."/>
            <person name="Simon P."/>
        </authorList>
    </citation>
    <scope>NUCLEOTIDE SEQUENCE</scope>
    <source>
        <tissue evidence="10">Leaf</tissue>
    </source>
</reference>
<organism evidence="10 11">
    <name type="scientific">Daucus carota subsp. sativus</name>
    <name type="common">Carrot</name>
    <dbReference type="NCBI Taxonomy" id="79200"/>
    <lineage>
        <taxon>Eukaryota</taxon>
        <taxon>Viridiplantae</taxon>
        <taxon>Streptophyta</taxon>
        <taxon>Embryophyta</taxon>
        <taxon>Tracheophyta</taxon>
        <taxon>Spermatophyta</taxon>
        <taxon>Magnoliopsida</taxon>
        <taxon>eudicotyledons</taxon>
        <taxon>Gunneridae</taxon>
        <taxon>Pentapetalae</taxon>
        <taxon>asterids</taxon>
        <taxon>campanulids</taxon>
        <taxon>Apiales</taxon>
        <taxon>Apiaceae</taxon>
        <taxon>Apioideae</taxon>
        <taxon>Scandiceae</taxon>
        <taxon>Daucinae</taxon>
        <taxon>Daucus</taxon>
        <taxon>Daucus sect. Daucus</taxon>
    </lineage>
</organism>
<dbReference type="InterPro" id="IPR044893">
    <property type="entry name" value="RNA_pol_Rpb1_clamp_domain"/>
</dbReference>
<name>A0AAF1B2Q4_DAUCS</name>
<feature type="compositionally biased region" description="Low complexity" evidence="8">
    <location>
        <begin position="1592"/>
        <end position="1603"/>
    </location>
</feature>
<comment type="catalytic activity">
    <reaction evidence="6 7">
        <text>RNA(n) + a ribonucleoside 5'-triphosphate = RNA(n+1) + diphosphate</text>
        <dbReference type="Rhea" id="RHEA:21248"/>
        <dbReference type="Rhea" id="RHEA-COMP:14527"/>
        <dbReference type="Rhea" id="RHEA-COMP:17342"/>
        <dbReference type="ChEBI" id="CHEBI:33019"/>
        <dbReference type="ChEBI" id="CHEBI:61557"/>
        <dbReference type="ChEBI" id="CHEBI:140395"/>
        <dbReference type="EC" id="2.7.7.6"/>
    </reaction>
</comment>
<dbReference type="SUPFAM" id="SSF64484">
    <property type="entry name" value="beta and beta-prime subunits of DNA dependent RNA-polymerase"/>
    <property type="match status" value="1"/>
</dbReference>
<dbReference type="InterPro" id="IPR045867">
    <property type="entry name" value="DNA-dir_RpoC_beta_prime"/>
</dbReference>
<dbReference type="Pfam" id="PF00623">
    <property type="entry name" value="RNA_pol_Rpb1_2"/>
    <property type="match status" value="1"/>
</dbReference>
<keyword evidence="2 7" id="KW-0808">Transferase</keyword>
<dbReference type="GO" id="GO:0000428">
    <property type="term" value="C:DNA-directed RNA polymerase complex"/>
    <property type="evidence" value="ECO:0007669"/>
    <property type="project" value="UniProtKB-KW"/>
</dbReference>
<dbReference type="InterPro" id="IPR007066">
    <property type="entry name" value="RNA_pol_Rpb1_3"/>
</dbReference>
<dbReference type="Gene3D" id="3.30.1490.180">
    <property type="entry name" value="RNA polymerase ii"/>
    <property type="match status" value="1"/>
</dbReference>
<feature type="compositionally biased region" description="Low complexity" evidence="8">
    <location>
        <begin position="1710"/>
        <end position="1731"/>
    </location>
</feature>
<feature type="compositionally biased region" description="Polar residues" evidence="8">
    <location>
        <begin position="1672"/>
        <end position="1688"/>
    </location>
</feature>
<dbReference type="InterPro" id="IPR007081">
    <property type="entry name" value="RNA_pol_Rpb1_5"/>
</dbReference>
<dbReference type="GO" id="GO:0003899">
    <property type="term" value="F:DNA-directed RNA polymerase activity"/>
    <property type="evidence" value="ECO:0007669"/>
    <property type="project" value="UniProtKB-EC"/>
</dbReference>
<feature type="compositionally biased region" description="Gly residues" evidence="8">
    <location>
        <begin position="2010"/>
        <end position="2020"/>
    </location>
</feature>
<dbReference type="Pfam" id="PF04998">
    <property type="entry name" value="RNA_pol_Rpb1_5"/>
    <property type="match status" value="1"/>
</dbReference>
<feature type="compositionally biased region" description="Basic and acidic residues" evidence="8">
    <location>
        <begin position="1733"/>
        <end position="1749"/>
    </location>
</feature>
<dbReference type="GO" id="GO:0003677">
    <property type="term" value="F:DNA binding"/>
    <property type="evidence" value="ECO:0007669"/>
    <property type="project" value="InterPro"/>
</dbReference>
<gene>
    <name evidence="10" type="ORF">DCAR_0623838</name>
</gene>
<evidence type="ECO:0000256" key="1">
    <source>
        <dbReference type="ARBA" id="ARBA00022478"/>
    </source>
</evidence>
<evidence type="ECO:0000256" key="4">
    <source>
        <dbReference type="ARBA" id="ARBA00022833"/>
    </source>
</evidence>
<dbReference type="Pfam" id="PF04997">
    <property type="entry name" value="RNA_pol_Rpb1_1"/>
    <property type="match status" value="1"/>
</dbReference>
<evidence type="ECO:0000256" key="5">
    <source>
        <dbReference type="ARBA" id="ARBA00023163"/>
    </source>
</evidence>
<dbReference type="InterPro" id="IPR006592">
    <property type="entry name" value="RNA_pol_N"/>
</dbReference>
<dbReference type="InterPro" id="IPR000722">
    <property type="entry name" value="RNA_pol_asu"/>
</dbReference>
<feature type="region of interest" description="Disordered" evidence="8">
    <location>
        <begin position="1431"/>
        <end position="1796"/>
    </location>
</feature>
<keyword evidence="3 7" id="KW-0548">Nucleotidyltransferase</keyword>
<feature type="domain" description="RNA polymerase N-terminal" evidence="9">
    <location>
        <begin position="282"/>
        <end position="580"/>
    </location>
</feature>
<feature type="compositionally biased region" description="Low complexity" evidence="8">
    <location>
        <begin position="1998"/>
        <end position="2009"/>
    </location>
</feature>
<feature type="compositionally biased region" description="Polar residues" evidence="8">
    <location>
        <begin position="1614"/>
        <end position="1630"/>
    </location>
</feature>
<dbReference type="Gene3D" id="3.10.450.40">
    <property type="match status" value="1"/>
</dbReference>
<keyword evidence="5 7" id="KW-0804">Transcription</keyword>
<dbReference type="EMBL" id="CP093348">
    <property type="protein sequence ID" value="WOH04429.1"/>
    <property type="molecule type" value="Genomic_DNA"/>
</dbReference>
<evidence type="ECO:0000259" key="9">
    <source>
        <dbReference type="SMART" id="SM00663"/>
    </source>
</evidence>
<evidence type="ECO:0000313" key="11">
    <source>
        <dbReference type="Proteomes" id="UP000077755"/>
    </source>
</evidence>
<keyword evidence="1 7" id="KW-0240">DNA-directed RNA polymerase</keyword>
<comment type="similarity">
    <text evidence="7">Belongs to the RNA polymerase beta' chain family.</text>
</comment>
<feature type="region of interest" description="Disordered" evidence="8">
    <location>
        <begin position="1925"/>
        <end position="2187"/>
    </location>
</feature>
<feature type="compositionally biased region" description="Basic and acidic residues" evidence="8">
    <location>
        <begin position="1577"/>
        <end position="1591"/>
    </location>
</feature>
<dbReference type="Gene3D" id="1.10.274.100">
    <property type="entry name" value="RNA polymerase Rpb1, domain 3"/>
    <property type="match status" value="1"/>
</dbReference>
<feature type="compositionally biased region" description="Polar residues" evidence="8">
    <location>
        <begin position="1559"/>
        <end position="1571"/>
    </location>
</feature>
<dbReference type="PANTHER" id="PTHR19376:SF51">
    <property type="entry name" value="DNA-DIRECTED RNA POLYMERASE V SUBUNIT 1"/>
    <property type="match status" value="1"/>
</dbReference>
<dbReference type="Proteomes" id="UP000077755">
    <property type="component" value="Chromosome 6"/>
</dbReference>
<sequence length="2187" mass="239378">MHKQTDRQSVTLDMTNTESTILINEIYIIIINTKYMILRKIYIFIRKHSLYTNTLHSLSLSLSLKPTFSLYNLKKEEESSCSAIMDGFITGIQFALASRDEISKSSNSDCPISHASQLSNPFLGLPLESGKCESCGTAEVGECEGHFGYIELPTPIYHPSHVTELKKLLSLLCLKCLKVKNKKNQTKNVGVAERVLSSCCEEASQVSISEEKTSDGACYLQLKLPSRSHPPNGFWHFLERYGFRYGDDHCRPLLPAEVMVILRKIPQESKKKLIGKGFFAQEGYILQHLPVPPNCLSVPDVSDGSSVMSSDHSISVLKKVLRQADVIKSTRSGIQNFESTEVEANDLQVAVSQYLEVRGTAKASRDVDGRFGIKKEGNSSTKVWLEKMRTLFIRKGSGFSSRSIITGDPYKDVGEIGLPFEIAQRITFEEKVNQHNMMYLQKLVDQKLCLAYKDGSTTYSLREGSKGHTFLRPGQVVHRRIMDGDIVFINRPPTTHKHSLQALKVYIHDDHTVKINPLICAPLSADFDGDAIHLFYPQSLAAKAEVLELFSVEKQLLSSHSGNLNLQLATDSVLSLKLMFKKYFFGRAATQQLAMFVSGVLPIPALLRAQSSDSLWTVLQLLQISLPPKFDCCGERHNIWQSQILDVDYNRDLMQSIINDVVSSIFFGKGPIEALRFFDSVQPMLMENLYTEGFSVGLEDFYVPKEIIQNCEARIQEYSSILYRMRESHNELIALQLERQIRSLRVPIANQILKSSAIGYLIDSKSESAINKVVQQVGFLGLQISDRGKFYSKTLVADIASLFRTKYPSGASYPSEEYGLVRGCLIHGLDPYQSIVHSISSREVIVRSSRGLTEPGTLFKNLMAILRDVIICYDGTVRNVCSNSIIQFEYGMQTGTLSQSIFAAGEPVGVLAATAMSNPAYKAVLDSSPSSNNSWAMMKEILLCGATFKNDEVDRRVILYLNGCDCGRKHCGENAAYMVKKQLKRISLKDAAVEFLIEYNSQQTDYCSANIDAGLVGHFHLNEDLMKDSNVRIDDVFEKCQDTLHKFSKKKKGRVGILFSRIGLSVSQFCSFRQTPGSKGCDMPCLKFFWKDSTDIHLEKAAHIFSSTICPVLLETIIKGDPRVCSADIIWVSPDTTSWIRNRSSSEKGELAIDVVLDKKSVKQTGDAWRIVLDSCLPVIHLIDTRRSVPYSVKQLQELLGISCAFEQAIQRLSTSVTMVTKGVLREHLILLANSMTYSGNLVGFNKAGIKALSRSLNVQVPFTEATLFTPKKCFETAAEKCHVDSLASIVASCSWGKHVAVGTGSSFDLLWDTREAELKGTDVYDFLSLVNSSSGVEKNSACLGAEIDDLDWAFDYDEEALSPVHASEKPVFEDIIDIENPEGNGWGNGTTEPGSDEVQVSGWNSMSNEEAGDPWGKKVETPQVEVQVSGWDTMSDHHDKISNEESGDPWGSKVEIPQESGWAKKAENGKKKQEVEIKDVWGEKKADKLDSAWSEKASDQAEMSGDIGQLSGWDTNRDGNASSNWNKRDMPSLPDGNRNSVQCNKAERSRSDAWENVGKSQSDAWGNSDGNAGLCKNDKNDTSDWNKDSTKAGSSQKSGSSSPWYTKPDQTDESQWSHKATQPAKQSEWGQKDDESSNWNKGIQVDGTPEPGSWGVKSSSKQQPGDEADHSQWSQKDAQPDMQSQWTQKDDKVDSSNWDKDTQVDETPKPGSWGVKSSSSQQSGSLSPRSMEPNKADDSQWSKKDTQPDRATGLGSSSGWKKKEGWSSSNAAGEGRPKSNRPYKPIGGTNSESVPVPMTATRKRLDLFTAEEQELLTEIEPIMQSIRKIMNQPGYNEGDPLGTEDQAYIVDHVFNYHPDKAAKMGAGIHYVMISKHSSFQDTRCLYIVSTDGRKEDFSYRKCLENYMKEKFPDRGEAFMAKYLKRNQQPRPGWNKERSTPDTSNSAVKNKRKGWGNGWGNEGSVSEAAATENKGGWGDPGSGPGAGTTGGKSGGWGDASSGPEAAAGNKYGGWGGGGSGTEAAATGNKSGGWGDGGSGTEVATGNKSGGWGDTGTGTGAEAATTEHKSVWATANSGAPEEGETVNKPGSWGDGGSGAEAAATGNKSGGWGDGGSGTEAAATGNKSGGWGIPGTGSEAATTEHKSGWATANSGAPEGGETVNKPGSWGDGGSNVTEEAATKKSSGWE</sequence>
<keyword evidence="11" id="KW-1185">Reference proteome</keyword>
<dbReference type="EC" id="2.7.7.6" evidence="7"/>
<protein>
    <recommendedName>
        <fullName evidence="7">DNA-directed RNA polymerase subunit</fullName>
        <ecNumber evidence="7">2.7.7.6</ecNumber>
    </recommendedName>
</protein>
<feature type="compositionally biased region" description="Basic and acidic residues" evidence="8">
    <location>
        <begin position="1689"/>
        <end position="1709"/>
    </location>
</feature>
<dbReference type="InterPro" id="IPR007080">
    <property type="entry name" value="RNA_pol_Rpb1_1"/>
</dbReference>
<dbReference type="Pfam" id="PF04983">
    <property type="entry name" value="RNA_pol_Rpb1_3"/>
    <property type="match status" value="1"/>
</dbReference>
<accession>A0AAF1B2Q4</accession>
<feature type="compositionally biased region" description="Basic and acidic residues" evidence="8">
    <location>
        <begin position="1463"/>
        <end position="1491"/>
    </location>
</feature>
<dbReference type="Pfam" id="PF11523">
    <property type="entry name" value="DUF3223"/>
    <property type="match status" value="1"/>
</dbReference>
<dbReference type="InterPro" id="IPR042102">
    <property type="entry name" value="RNA_pol_Rpb1_3_sf"/>
</dbReference>
<evidence type="ECO:0000256" key="8">
    <source>
        <dbReference type="SAM" id="MobiDB-lite"/>
    </source>
</evidence>
<feature type="compositionally biased region" description="Basic and acidic residues" evidence="8">
    <location>
        <begin position="1435"/>
        <end position="1444"/>
    </location>
</feature>
<evidence type="ECO:0000256" key="7">
    <source>
        <dbReference type="RuleBase" id="RU004279"/>
    </source>
</evidence>
<feature type="compositionally biased region" description="Gly residues" evidence="8">
    <location>
        <begin position="2029"/>
        <end position="2039"/>
    </location>
</feature>
<feature type="compositionally biased region" description="Gly residues" evidence="8">
    <location>
        <begin position="1975"/>
        <end position="1997"/>
    </location>
</feature>
<feature type="compositionally biased region" description="Polar residues" evidence="8">
    <location>
        <begin position="1513"/>
        <end position="1526"/>
    </location>
</feature>
<evidence type="ECO:0000256" key="3">
    <source>
        <dbReference type="ARBA" id="ARBA00022695"/>
    </source>
</evidence>
<comment type="function">
    <text evidence="7">DNA-dependent RNA polymerase catalyzes the transcription of DNA into RNA using the four ribonucleoside triphosphates as substrates.</text>
</comment>
<feature type="compositionally biased region" description="Gly residues" evidence="8">
    <location>
        <begin position="2047"/>
        <end position="2058"/>
    </location>
</feature>
<dbReference type="Gene3D" id="2.40.40.20">
    <property type="match status" value="1"/>
</dbReference>
<dbReference type="PANTHER" id="PTHR19376">
    <property type="entry name" value="DNA-DIRECTED RNA POLYMERASE"/>
    <property type="match status" value="1"/>
</dbReference>
<keyword evidence="4" id="KW-0862">Zinc</keyword>
<dbReference type="SMART" id="SM00663">
    <property type="entry name" value="RPOLA_N"/>
    <property type="match status" value="1"/>
</dbReference>
<dbReference type="GO" id="GO:0006351">
    <property type="term" value="P:DNA-templated transcription"/>
    <property type="evidence" value="ECO:0007669"/>
    <property type="project" value="InterPro"/>
</dbReference>
<feature type="compositionally biased region" description="Gly residues" evidence="8">
    <location>
        <begin position="2106"/>
        <end position="2116"/>
    </location>
</feature>
<evidence type="ECO:0000256" key="6">
    <source>
        <dbReference type="ARBA" id="ARBA00048552"/>
    </source>
</evidence>
<dbReference type="Gene3D" id="4.10.860.120">
    <property type="entry name" value="RNA polymerase II, clamp domain"/>
    <property type="match status" value="1"/>
</dbReference>